<dbReference type="InterPro" id="IPR036179">
    <property type="entry name" value="Ig-like_dom_sf"/>
</dbReference>
<evidence type="ECO:0000256" key="8">
    <source>
        <dbReference type="ARBA" id="ARBA00023319"/>
    </source>
</evidence>
<dbReference type="CDD" id="cd13733">
    <property type="entry name" value="SPRY_PRY_C-I_1"/>
    <property type="match status" value="1"/>
</dbReference>
<dbReference type="PANTHER" id="PTHR24100">
    <property type="entry name" value="BUTYROPHILIN"/>
    <property type="match status" value="1"/>
</dbReference>
<keyword evidence="4 11" id="KW-0732">Signal</keyword>
<dbReference type="Pfam" id="PF13765">
    <property type="entry name" value="PRY"/>
    <property type="match status" value="1"/>
</dbReference>
<dbReference type="KEGG" id="ppad:109259553"/>
<dbReference type="SUPFAM" id="SSF49899">
    <property type="entry name" value="Concanavalin A-like lectins/glucanases"/>
    <property type="match status" value="1"/>
</dbReference>
<keyword evidence="14" id="KW-1185">Reference proteome</keyword>
<keyword evidence="5 10" id="KW-1133">Transmembrane helix</keyword>
<dbReference type="InterPro" id="IPR001870">
    <property type="entry name" value="B30.2/SPRY"/>
</dbReference>
<feature type="transmembrane region" description="Helical" evidence="10">
    <location>
        <begin position="242"/>
        <end position="265"/>
    </location>
</feature>
<evidence type="ECO:0000256" key="9">
    <source>
        <dbReference type="SAM" id="Coils"/>
    </source>
</evidence>
<dbReference type="InterPro" id="IPR006574">
    <property type="entry name" value="PRY"/>
</dbReference>
<dbReference type="Gene3D" id="2.60.40.10">
    <property type="entry name" value="Immunoglobulins"/>
    <property type="match status" value="2"/>
</dbReference>
<dbReference type="InterPro" id="IPR013783">
    <property type="entry name" value="Ig-like_fold"/>
</dbReference>
<dbReference type="InterPro" id="IPR013106">
    <property type="entry name" value="Ig_V-set"/>
</dbReference>
<evidence type="ECO:0000313" key="15">
    <source>
        <dbReference type="RefSeq" id="XP_019292700.2"/>
    </source>
</evidence>
<dbReference type="Gene3D" id="2.60.120.920">
    <property type="match status" value="1"/>
</dbReference>
<dbReference type="FunFam" id="2.60.40.10:FF:000088">
    <property type="entry name" value="Butyrophilin subfamily 1 member A1"/>
    <property type="match status" value="1"/>
</dbReference>
<keyword evidence="7" id="KW-1015">Disulfide bond</keyword>
<protein>
    <submittedName>
        <fullName evidence="15">Butyrophilin-like protein 9 isoform X1</fullName>
    </submittedName>
</protein>
<feature type="coiled-coil region" evidence="9">
    <location>
        <begin position="270"/>
        <end position="304"/>
    </location>
</feature>
<name>A0A9V1F070_PANPR</name>
<feature type="domain" description="Ig-like" evidence="13">
    <location>
        <begin position="20"/>
        <end position="140"/>
    </location>
</feature>
<evidence type="ECO:0000256" key="5">
    <source>
        <dbReference type="ARBA" id="ARBA00022989"/>
    </source>
</evidence>
<evidence type="ECO:0000313" key="14">
    <source>
        <dbReference type="Proteomes" id="UP001165780"/>
    </source>
</evidence>
<dbReference type="InterPro" id="IPR053896">
    <property type="entry name" value="BTN3A2-like_Ig-C"/>
</dbReference>
<evidence type="ECO:0000256" key="2">
    <source>
        <dbReference type="ARBA" id="ARBA00007591"/>
    </source>
</evidence>
<gene>
    <name evidence="15" type="primary">LOC109259553</name>
</gene>
<feature type="signal peptide" evidence="11">
    <location>
        <begin position="1"/>
        <end position="23"/>
    </location>
</feature>
<dbReference type="PRINTS" id="PR01407">
    <property type="entry name" value="BUTYPHLNCDUF"/>
</dbReference>
<feature type="domain" description="Ig-like" evidence="13">
    <location>
        <begin position="148"/>
        <end position="230"/>
    </location>
</feature>
<keyword evidence="8" id="KW-0393">Immunoglobulin domain</keyword>
<feature type="chain" id="PRO_5040855763" evidence="11">
    <location>
        <begin position="24"/>
        <end position="513"/>
    </location>
</feature>
<dbReference type="SMART" id="SM00409">
    <property type="entry name" value="IG"/>
    <property type="match status" value="1"/>
</dbReference>
<dbReference type="SMART" id="SM00406">
    <property type="entry name" value="IGv"/>
    <property type="match status" value="1"/>
</dbReference>
<dbReference type="InterPro" id="IPR003879">
    <property type="entry name" value="Butyrophylin_SPRY"/>
</dbReference>
<dbReference type="Pfam" id="PF00622">
    <property type="entry name" value="SPRY"/>
    <property type="match status" value="1"/>
</dbReference>
<evidence type="ECO:0000256" key="11">
    <source>
        <dbReference type="SAM" id="SignalP"/>
    </source>
</evidence>
<dbReference type="FunFam" id="2.60.120.920:FF:000004">
    <property type="entry name" value="Butyrophilin subfamily 1 member A1"/>
    <property type="match status" value="1"/>
</dbReference>
<evidence type="ECO:0000256" key="4">
    <source>
        <dbReference type="ARBA" id="ARBA00022729"/>
    </source>
</evidence>
<evidence type="ECO:0000259" key="13">
    <source>
        <dbReference type="PROSITE" id="PS50835"/>
    </source>
</evidence>
<evidence type="ECO:0000256" key="7">
    <source>
        <dbReference type="ARBA" id="ARBA00023157"/>
    </source>
</evidence>
<dbReference type="SUPFAM" id="SSF48726">
    <property type="entry name" value="Immunoglobulin"/>
    <property type="match status" value="2"/>
</dbReference>
<evidence type="ECO:0000256" key="10">
    <source>
        <dbReference type="SAM" id="Phobius"/>
    </source>
</evidence>
<feature type="domain" description="B30.2/SPRY" evidence="12">
    <location>
        <begin position="306"/>
        <end position="500"/>
    </location>
</feature>
<dbReference type="InterPro" id="IPR013320">
    <property type="entry name" value="ConA-like_dom_sf"/>
</dbReference>
<comment type="similarity">
    <text evidence="2">Belongs to the immunoglobulin superfamily. BTN/MOG family.</text>
</comment>
<keyword evidence="9" id="KW-0175">Coiled coil</keyword>
<dbReference type="SMART" id="SM00449">
    <property type="entry name" value="SPRY"/>
    <property type="match status" value="1"/>
</dbReference>
<dbReference type="InterPro" id="IPR043136">
    <property type="entry name" value="B30.2/SPRY_sf"/>
</dbReference>
<dbReference type="GO" id="GO:0050852">
    <property type="term" value="P:T cell receptor signaling pathway"/>
    <property type="evidence" value="ECO:0007669"/>
    <property type="project" value="TreeGrafter"/>
</dbReference>
<dbReference type="InterPro" id="IPR003599">
    <property type="entry name" value="Ig_sub"/>
</dbReference>
<sequence>MQPFCVSIRTLLLSVLLSRPGEGQFQVIGPRAPVIAFVGEEVVVSCHLNPSIDAQNMEVRWYRNDPSGLVHYYGTSQDHMDQQMPEYQGRTKFMKENITKGLVALRIHYIRPSDEGEYVCFFESSTFYNKAQFKVLVTVSGTAPHIHIEPGNRMDMKMTCTSMGWYPEPEVQWRDLQGLRLAPAFETKKIEENGLFHVESSITVDKNSRADVSCVIRNLILSVEKEVHVSVADTLFPEDCPWAVGFAVFLSLLAFGATISVLFVCTRKAKGSLKKKHGKLRKEYELLREQKGNIEKKNGKLHEELERIKFLGEEGLKYARRYAENVTLDPDTANPYLQITDDNKSVKGGDTFQELPKRKQRFDNLVCVLGQQIFSKGKHYWEVSVKNKIKWTLGICKDSVCRRGEIMVSSETGFWTIGLNRNNDYQALLNPQKTLHLEESPETIGIFLDYEAGRVSFYNVTNLSHIYTYRNCFTDSLRPYFYPGPLYNGQNEHPLTILPLGHIRKAIGRRHSM</sequence>
<evidence type="ECO:0000256" key="6">
    <source>
        <dbReference type="ARBA" id="ARBA00023136"/>
    </source>
</evidence>
<dbReference type="Proteomes" id="UP001165780">
    <property type="component" value="Unplaced"/>
</dbReference>
<organism evidence="14 15">
    <name type="scientific">Panthera pardus</name>
    <name type="common">Leopard</name>
    <name type="synonym">Felis pardus</name>
    <dbReference type="NCBI Taxonomy" id="9691"/>
    <lineage>
        <taxon>Eukaryota</taxon>
        <taxon>Metazoa</taxon>
        <taxon>Chordata</taxon>
        <taxon>Craniata</taxon>
        <taxon>Vertebrata</taxon>
        <taxon>Euteleostomi</taxon>
        <taxon>Mammalia</taxon>
        <taxon>Eutheria</taxon>
        <taxon>Laurasiatheria</taxon>
        <taxon>Carnivora</taxon>
        <taxon>Feliformia</taxon>
        <taxon>Felidae</taxon>
        <taxon>Pantherinae</taxon>
        <taxon>Panthera</taxon>
    </lineage>
</organism>
<evidence type="ECO:0000256" key="3">
    <source>
        <dbReference type="ARBA" id="ARBA00022692"/>
    </source>
</evidence>
<accession>A0A9V1F070</accession>
<dbReference type="InterPro" id="IPR050504">
    <property type="entry name" value="IgSF_BTN/MOG"/>
</dbReference>
<dbReference type="AlphaFoldDB" id="A0A9V1F070"/>
<dbReference type="InterPro" id="IPR003877">
    <property type="entry name" value="SPRY_dom"/>
</dbReference>
<dbReference type="GO" id="GO:0005102">
    <property type="term" value="F:signaling receptor binding"/>
    <property type="evidence" value="ECO:0007669"/>
    <property type="project" value="TreeGrafter"/>
</dbReference>
<keyword evidence="6 10" id="KW-0472">Membrane</keyword>
<evidence type="ECO:0000256" key="1">
    <source>
        <dbReference type="ARBA" id="ARBA00004479"/>
    </source>
</evidence>
<dbReference type="GO" id="GO:0001817">
    <property type="term" value="P:regulation of cytokine production"/>
    <property type="evidence" value="ECO:0007669"/>
    <property type="project" value="TreeGrafter"/>
</dbReference>
<dbReference type="PROSITE" id="PS50188">
    <property type="entry name" value="B302_SPRY"/>
    <property type="match status" value="1"/>
</dbReference>
<dbReference type="PROSITE" id="PS50835">
    <property type="entry name" value="IG_LIKE"/>
    <property type="match status" value="2"/>
</dbReference>
<dbReference type="PANTHER" id="PTHR24100:SF149">
    <property type="entry name" value="BG-LIKE ANTIGEN 1-RELATED"/>
    <property type="match status" value="1"/>
</dbReference>
<keyword evidence="3 10" id="KW-0812">Transmembrane</keyword>
<dbReference type="Pfam" id="PF07686">
    <property type="entry name" value="V-set"/>
    <property type="match status" value="1"/>
</dbReference>
<dbReference type="RefSeq" id="XP_019292700.2">
    <property type="nucleotide sequence ID" value="XM_019437155.2"/>
</dbReference>
<dbReference type="GeneID" id="109259553"/>
<evidence type="ECO:0000259" key="12">
    <source>
        <dbReference type="PROSITE" id="PS50188"/>
    </source>
</evidence>
<dbReference type="Pfam" id="PF22705">
    <property type="entry name" value="C2-set_3"/>
    <property type="match status" value="1"/>
</dbReference>
<dbReference type="InterPro" id="IPR007110">
    <property type="entry name" value="Ig-like_dom"/>
</dbReference>
<dbReference type="CDD" id="cd05713">
    <property type="entry name" value="IgV_MOG_like"/>
    <property type="match status" value="1"/>
</dbReference>
<comment type="subcellular location">
    <subcellularLocation>
        <location evidence="1">Membrane</location>
        <topology evidence="1">Single-pass type I membrane protein</topology>
    </subcellularLocation>
</comment>
<proteinExistence type="inferred from homology"/>
<dbReference type="GO" id="GO:0009897">
    <property type="term" value="C:external side of plasma membrane"/>
    <property type="evidence" value="ECO:0007669"/>
    <property type="project" value="TreeGrafter"/>
</dbReference>
<dbReference type="SMART" id="SM00589">
    <property type="entry name" value="PRY"/>
    <property type="match status" value="1"/>
</dbReference>
<dbReference type="FunFam" id="2.60.40.10:FF:000183">
    <property type="entry name" value="Myelin-oligodendrocyte glycoprotein"/>
    <property type="match status" value="1"/>
</dbReference>
<reference evidence="15" key="1">
    <citation type="submission" date="2025-08" db="UniProtKB">
        <authorList>
            <consortium name="RefSeq"/>
        </authorList>
    </citation>
    <scope>IDENTIFICATION</scope>
    <source>
        <tissue evidence="15">Whole blood</tissue>
    </source>
</reference>